<comment type="caution">
    <text evidence="2">The sequence shown here is derived from an EMBL/GenBank/DDBJ whole genome shotgun (WGS) entry which is preliminary data.</text>
</comment>
<evidence type="ECO:0000259" key="1">
    <source>
        <dbReference type="Pfam" id="PF00535"/>
    </source>
</evidence>
<dbReference type="Proteomes" id="UP001597546">
    <property type="component" value="Unassembled WGS sequence"/>
</dbReference>
<name>A0ABW5TPW2_9SPHI</name>
<protein>
    <submittedName>
        <fullName evidence="2">Glycosyltransferase family 2 protein</fullName>
    </submittedName>
</protein>
<dbReference type="Gene3D" id="3.90.550.10">
    <property type="entry name" value="Spore Coat Polysaccharide Biosynthesis Protein SpsA, Chain A"/>
    <property type="match status" value="1"/>
</dbReference>
<evidence type="ECO:0000313" key="2">
    <source>
        <dbReference type="EMBL" id="MFD2731059.1"/>
    </source>
</evidence>
<dbReference type="SUPFAM" id="SSF53448">
    <property type="entry name" value="Nucleotide-diphospho-sugar transferases"/>
    <property type="match status" value="1"/>
</dbReference>
<evidence type="ECO:0000313" key="3">
    <source>
        <dbReference type="Proteomes" id="UP001597546"/>
    </source>
</evidence>
<dbReference type="Pfam" id="PF00535">
    <property type="entry name" value="Glycos_transf_2"/>
    <property type="match status" value="1"/>
</dbReference>
<organism evidence="2 3">
    <name type="scientific">Pedobacter alpinus</name>
    <dbReference type="NCBI Taxonomy" id="1590643"/>
    <lineage>
        <taxon>Bacteria</taxon>
        <taxon>Pseudomonadati</taxon>
        <taxon>Bacteroidota</taxon>
        <taxon>Sphingobacteriia</taxon>
        <taxon>Sphingobacteriales</taxon>
        <taxon>Sphingobacteriaceae</taxon>
        <taxon>Pedobacter</taxon>
    </lineage>
</organism>
<accession>A0ABW5TPW2</accession>
<gene>
    <name evidence="2" type="ORF">ACFSSE_05020</name>
</gene>
<sequence length="315" mass="36858">MVEKTNPMVSVCMITYNHEKFIQEAIEGVLMQETTFDFELIIANDCSTDRTHDVIEELIQSHPKGYLIRYFNHETNLGMMPNAFFALEKCDGKYIANCEGDDYWTDPSKLQKQVDFLEVNKDYIISCHNAIIIDNENNVISPAKLPLSQQRDFMSVELMKITPILTLTAVYRNKLNDLPDILKNSPNGDTAIFSYLGQFGKSKYHHDIKNCVYRVHEGGVWSTKSQSIKHRMQLKTFANLAKYYKINTYKEVSLHFQQRVFYVNTLIINEAKSWTKIRLIFLAIIIYIKKKEYKDSLRLIKIYTKNYINNLLKFI</sequence>
<dbReference type="InterPro" id="IPR029044">
    <property type="entry name" value="Nucleotide-diphossugar_trans"/>
</dbReference>
<keyword evidence="3" id="KW-1185">Reference proteome</keyword>
<dbReference type="EMBL" id="JBHULV010000014">
    <property type="protein sequence ID" value="MFD2731059.1"/>
    <property type="molecule type" value="Genomic_DNA"/>
</dbReference>
<dbReference type="InterPro" id="IPR001173">
    <property type="entry name" value="Glyco_trans_2-like"/>
</dbReference>
<proteinExistence type="predicted"/>
<dbReference type="PANTHER" id="PTHR22916:SF3">
    <property type="entry name" value="UDP-GLCNAC:BETAGAL BETA-1,3-N-ACETYLGLUCOSAMINYLTRANSFERASE-LIKE PROTEIN 1"/>
    <property type="match status" value="1"/>
</dbReference>
<dbReference type="PANTHER" id="PTHR22916">
    <property type="entry name" value="GLYCOSYLTRANSFERASE"/>
    <property type="match status" value="1"/>
</dbReference>
<reference evidence="3" key="1">
    <citation type="journal article" date="2019" name="Int. J. Syst. Evol. Microbiol.">
        <title>The Global Catalogue of Microorganisms (GCM) 10K type strain sequencing project: providing services to taxonomists for standard genome sequencing and annotation.</title>
        <authorList>
            <consortium name="The Broad Institute Genomics Platform"/>
            <consortium name="The Broad Institute Genome Sequencing Center for Infectious Disease"/>
            <person name="Wu L."/>
            <person name="Ma J."/>
        </authorList>
    </citation>
    <scope>NUCLEOTIDE SEQUENCE [LARGE SCALE GENOMIC DNA]</scope>
    <source>
        <strain evidence="3">KCTC 42456</strain>
    </source>
</reference>
<feature type="domain" description="Glycosyltransferase 2-like" evidence="1">
    <location>
        <begin position="10"/>
        <end position="138"/>
    </location>
</feature>
<dbReference type="RefSeq" id="WP_379041880.1">
    <property type="nucleotide sequence ID" value="NZ_JBHSKW010000018.1"/>
</dbReference>